<dbReference type="EMBL" id="NXNI01000002">
    <property type="protein sequence ID" value="PCR88794.1"/>
    <property type="molecule type" value="Genomic_DNA"/>
</dbReference>
<organism evidence="2 3">
    <name type="scientific">Natrinema ejinorense</name>
    <dbReference type="NCBI Taxonomy" id="373386"/>
    <lineage>
        <taxon>Archaea</taxon>
        <taxon>Methanobacteriati</taxon>
        <taxon>Methanobacteriota</taxon>
        <taxon>Stenosarchaea group</taxon>
        <taxon>Halobacteria</taxon>
        <taxon>Halobacteriales</taxon>
        <taxon>Natrialbaceae</taxon>
        <taxon>Natrinema</taxon>
    </lineage>
</organism>
<dbReference type="Gene3D" id="3.10.180.10">
    <property type="entry name" value="2,3-Dihydroxybiphenyl 1,2-Dioxygenase, domain 1"/>
    <property type="match status" value="1"/>
</dbReference>
<feature type="domain" description="VOC" evidence="1">
    <location>
        <begin position="5"/>
        <end position="129"/>
    </location>
</feature>
<dbReference type="AlphaFoldDB" id="A0A2A5QPP3"/>
<accession>A0A2A5QPP3</accession>
<sequence>MDARRIDHVHLRIPENEIEHAIEFYQGHLGFPLEGFEDYEEGDTPIFHFRLAPDTIIHVRPTEEFVHPERENFDHLAIILDEDIEDVKQELEDAGVIIEREGTPDGATGEAPAIYVRDPFGYLIELKEPVSETA</sequence>
<dbReference type="InterPro" id="IPR029068">
    <property type="entry name" value="Glyas_Bleomycin-R_OHBP_Dase"/>
</dbReference>
<protein>
    <submittedName>
        <fullName evidence="2">Lactoylglutathione lyase</fullName>
    </submittedName>
</protein>
<dbReference type="InterPro" id="IPR037523">
    <property type="entry name" value="VOC_core"/>
</dbReference>
<evidence type="ECO:0000259" key="1">
    <source>
        <dbReference type="PROSITE" id="PS51819"/>
    </source>
</evidence>
<dbReference type="Pfam" id="PF00903">
    <property type="entry name" value="Glyoxalase"/>
    <property type="match status" value="1"/>
</dbReference>
<reference evidence="2 3" key="1">
    <citation type="submission" date="2017-09" db="EMBL/GenBank/DDBJ databases">
        <title>Genome sequences of Natrinema ejinorence JCM 13890T.</title>
        <authorList>
            <person name="Roh S.W."/>
            <person name="Kim Y.B."/>
            <person name="Kim J.Y."/>
        </authorList>
    </citation>
    <scope>NUCLEOTIDE SEQUENCE [LARGE SCALE GENOMIC DNA]</scope>
    <source>
        <strain evidence="2 3">JCM 13890</strain>
    </source>
</reference>
<evidence type="ECO:0000313" key="2">
    <source>
        <dbReference type="EMBL" id="PCR88794.1"/>
    </source>
</evidence>
<dbReference type="Proteomes" id="UP000219689">
    <property type="component" value="Unassembled WGS sequence"/>
</dbReference>
<dbReference type="OrthoDB" id="6111at2157"/>
<dbReference type="InterPro" id="IPR004360">
    <property type="entry name" value="Glyas_Fos-R_dOase_dom"/>
</dbReference>
<proteinExistence type="predicted"/>
<gene>
    <name evidence="2" type="ORF">CP557_20125</name>
</gene>
<evidence type="ECO:0000313" key="3">
    <source>
        <dbReference type="Proteomes" id="UP000219689"/>
    </source>
</evidence>
<comment type="caution">
    <text evidence="2">The sequence shown here is derived from an EMBL/GenBank/DDBJ whole genome shotgun (WGS) entry which is preliminary data.</text>
</comment>
<dbReference type="RefSeq" id="WP_097381813.1">
    <property type="nucleotide sequence ID" value="NZ_NXNI01000002.1"/>
</dbReference>
<dbReference type="PROSITE" id="PS51819">
    <property type="entry name" value="VOC"/>
    <property type="match status" value="1"/>
</dbReference>
<keyword evidence="3" id="KW-1185">Reference proteome</keyword>
<dbReference type="SUPFAM" id="SSF54593">
    <property type="entry name" value="Glyoxalase/Bleomycin resistance protein/Dihydroxybiphenyl dioxygenase"/>
    <property type="match status" value="1"/>
</dbReference>
<name>A0A2A5QPP3_9EURY</name>
<dbReference type="GO" id="GO:0016829">
    <property type="term" value="F:lyase activity"/>
    <property type="evidence" value="ECO:0007669"/>
    <property type="project" value="UniProtKB-KW"/>
</dbReference>
<keyword evidence="2" id="KW-0456">Lyase</keyword>